<evidence type="ECO:0000313" key="3">
    <source>
        <dbReference type="Proteomes" id="UP001213799"/>
    </source>
</evidence>
<evidence type="ECO:0000256" key="1">
    <source>
        <dbReference type="SAM" id="MobiDB-lite"/>
    </source>
</evidence>
<feature type="region of interest" description="Disordered" evidence="1">
    <location>
        <begin position="113"/>
        <end position="144"/>
    </location>
</feature>
<proteinExistence type="predicted"/>
<dbReference type="Proteomes" id="UP001213799">
    <property type="component" value="Unassembled WGS sequence"/>
</dbReference>
<dbReference type="RefSeq" id="XP_056748802.1">
    <property type="nucleotide sequence ID" value="XM_056900134.1"/>
</dbReference>
<dbReference type="GeneID" id="81590376"/>
<protein>
    <submittedName>
        <fullName evidence="2">Uncharacterized protein</fullName>
    </submittedName>
</protein>
<dbReference type="EMBL" id="JAQJAE010000005">
    <property type="protein sequence ID" value="KAJ5592176.1"/>
    <property type="molecule type" value="Genomic_DNA"/>
</dbReference>
<reference evidence="2" key="2">
    <citation type="submission" date="2023-01" db="EMBL/GenBank/DDBJ databases">
        <authorList>
            <person name="Petersen C."/>
        </authorList>
    </citation>
    <scope>NUCLEOTIDE SEQUENCE</scope>
    <source>
        <strain evidence="2">IBT 12815</strain>
    </source>
</reference>
<sequence>MAEELPAHDGGKISTERVYSMITLEMQAHGPLAIPVKRTKCIPTEEHIFNHPYYRPVIDPKKNNIIFYTQTLKPILSGYIFKITTDDPTARALPSMELIQLKWNLSCIAAMQGGGEDEGSDDDSDGGSISVRAGPRTPSSGRGM</sequence>
<comment type="caution">
    <text evidence="2">The sequence shown here is derived from an EMBL/GenBank/DDBJ whole genome shotgun (WGS) entry which is preliminary data.</text>
</comment>
<dbReference type="AlphaFoldDB" id="A0AAD6DSF1"/>
<accession>A0AAD6DSF1</accession>
<reference evidence="2" key="1">
    <citation type="journal article" date="2023" name="IMA Fungus">
        <title>Comparative genomic study of the Penicillium genus elucidates a diverse pangenome and 15 lateral gene transfer events.</title>
        <authorList>
            <person name="Petersen C."/>
            <person name="Sorensen T."/>
            <person name="Nielsen M.R."/>
            <person name="Sondergaard T.E."/>
            <person name="Sorensen J.L."/>
            <person name="Fitzpatrick D.A."/>
            <person name="Frisvad J.C."/>
            <person name="Nielsen K.L."/>
        </authorList>
    </citation>
    <scope>NUCLEOTIDE SEQUENCE</scope>
    <source>
        <strain evidence="2">IBT 12815</strain>
    </source>
</reference>
<organism evidence="2 3">
    <name type="scientific">Penicillium hordei</name>
    <dbReference type="NCBI Taxonomy" id="40994"/>
    <lineage>
        <taxon>Eukaryota</taxon>
        <taxon>Fungi</taxon>
        <taxon>Dikarya</taxon>
        <taxon>Ascomycota</taxon>
        <taxon>Pezizomycotina</taxon>
        <taxon>Eurotiomycetes</taxon>
        <taxon>Eurotiomycetidae</taxon>
        <taxon>Eurotiales</taxon>
        <taxon>Aspergillaceae</taxon>
        <taxon>Penicillium</taxon>
    </lineage>
</organism>
<name>A0AAD6DSF1_9EURO</name>
<keyword evidence="3" id="KW-1185">Reference proteome</keyword>
<gene>
    <name evidence="2" type="ORF">N7537_009080</name>
</gene>
<evidence type="ECO:0000313" key="2">
    <source>
        <dbReference type="EMBL" id="KAJ5592176.1"/>
    </source>
</evidence>
<feature type="compositionally biased region" description="Acidic residues" evidence="1">
    <location>
        <begin position="115"/>
        <end position="125"/>
    </location>
</feature>